<keyword evidence="6" id="KW-1185">Reference proteome</keyword>
<dbReference type="EMBL" id="BJYU01000031">
    <property type="protein sequence ID" value="GEO14882.1"/>
    <property type="molecule type" value="Genomic_DNA"/>
</dbReference>
<evidence type="ECO:0000256" key="3">
    <source>
        <dbReference type="ARBA" id="ARBA00023002"/>
    </source>
</evidence>
<dbReference type="InterPro" id="IPR002346">
    <property type="entry name" value="Mopterin_DH_FAD-bd"/>
</dbReference>
<evidence type="ECO:0000256" key="1">
    <source>
        <dbReference type="ARBA" id="ARBA00022630"/>
    </source>
</evidence>
<sequence length="294" mass="31218">MKASDFNYVCPSSVEEATSLLALHGDGAKVIAGGQSLVPALNLRLLAPEILIDIGRIGTLRYISVADGMVRIGALARHVDLLNSQEIAEHVPLLAEAITYVAHPAIRNRGTIGGNLAHADPASELPACMMALDAVMVISGPSGERRVAASEFFLGIYETALAPDELLIGLEIPVTAAGSRFYFHEFSRRNGDFAIAGLAAQANVRDGTVESLRLAYFAIGGRPTLAAHAAAKVARQPIGPAVIADAQSALAEDLEPHDDQQASSAMRLHLAKVLLERCMSDLVQDQEMKRKALQ</sequence>
<dbReference type="SUPFAM" id="SSF55447">
    <property type="entry name" value="CO dehydrogenase flavoprotein C-terminal domain-like"/>
    <property type="match status" value="1"/>
</dbReference>
<dbReference type="FunFam" id="3.30.465.10:FF:000017">
    <property type="entry name" value="Xanthine dehydrogenase, FAD binding subunit"/>
    <property type="match status" value="1"/>
</dbReference>
<dbReference type="InterPro" id="IPR051312">
    <property type="entry name" value="Diverse_Substr_Oxidored"/>
</dbReference>
<organism evidence="5 6">
    <name type="scientific">Microvirga aerophila</name>
    <dbReference type="NCBI Taxonomy" id="670291"/>
    <lineage>
        <taxon>Bacteria</taxon>
        <taxon>Pseudomonadati</taxon>
        <taxon>Pseudomonadota</taxon>
        <taxon>Alphaproteobacteria</taxon>
        <taxon>Hyphomicrobiales</taxon>
        <taxon>Methylobacteriaceae</taxon>
        <taxon>Microvirga</taxon>
    </lineage>
</organism>
<dbReference type="SMART" id="SM01092">
    <property type="entry name" value="CO_deh_flav_C"/>
    <property type="match status" value="1"/>
</dbReference>
<dbReference type="InterPro" id="IPR036318">
    <property type="entry name" value="FAD-bd_PCMH-like_sf"/>
</dbReference>
<evidence type="ECO:0000256" key="2">
    <source>
        <dbReference type="ARBA" id="ARBA00022827"/>
    </source>
</evidence>
<feature type="domain" description="FAD-binding PCMH-type" evidence="4">
    <location>
        <begin position="1"/>
        <end position="177"/>
    </location>
</feature>
<gene>
    <name evidence="5" type="primary">cutM</name>
    <name evidence="5" type="ORF">MAE02_25780</name>
</gene>
<evidence type="ECO:0000259" key="4">
    <source>
        <dbReference type="PROSITE" id="PS51387"/>
    </source>
</evidence>
<name>A0A512BSI5_9HYPH</name>
<dbReference type="InterPro" id="IPR005107">
    <property type="entry name" value="CO_DH_flav_C"/>
</dbReference>
<dbReference type="InterPro" id="IPR016169">
    <property type="entry name" value="FAD-bd_PCMH_sub2"/>
</dbReference>
<keyword evidence="1" id="KW-0285">Flavoprotein</keyword>
<proteinExistence type="predicted"/>
<dbReference type="GO" id="GO:0016491">
    <property type="term" value="F:oxidoreductase activity"/>
    <property type="evidence" value="ECO:0007669"/>
    <property type="project" value="UniProtKB-KW"/>
</dbReference>
<dbReference type="RefSeq" id="WP_114187156.1">
    <property type="nucleotide sequence ID" value="NZ_BJYU01000031.1"/>
</dbReference>
<dbReference type="SUPFAM" id="SSF56176">
    <property type="entry name" value="FAD-binding/transporter-associated domain-like"/>
    <property type="match status" value="1"/>
</dbReference>
<dbReference type="InterPro" id="IPR036683">
    <property type="entry name" value="CO_DH_flav_C_dom_sf"/>
</dbReference>
<dbReference type="GO" id="GO:0071949">
    <property type="term" value="F:FAD binding"/>
    <property type="evidence" value="ECO:0007669"/>
    <property type="project" value="InterPro"/>
</dbReference>
<dbReference type="PROSITE" id="PS51387">
    <property type="entry name" value="FAD_PCMH"/>
    <property type="match status" value="1"/>
</dbReference>
<evidence type="ECO:0000313" key="5">
    <source>
        <dbReference type="EMBL" id="GEO14882.1"/>
    </source>
</evidence>
<accession>A0A512BSI5</accession>
<protein>
    <submittedName>
        <fullName evidence="5">Molybdopterin dehydrogenase</fullName>
    </submittedName>
</protein>
<keyword evidence="2" id="KW-0274">FAD</keyword>
<dbReference type="InterPro" id="IPR016167">
    <property type="entry name" value="FAD-bd_PCMH_sub1"/>
</dbReference>
<dbReference type="OrthoDB" id="9793944at2"/>
<comment type="caution">
    <text evidence="5">The sequence shown here is derived from an EMBL/GenBank/DDBJ whole genome shotgun (WGS) entry which is preliminary data.</text>
</comment>
<dbReference type="Pfam" id="PF00941">
    <property type="entry name" value="FAD_binding_5"/>
    <property type="match status" value="1"/>
</dbReference>
<dbReference type="Gene3D" id="3.30.465.10">
    <property type="match status" value="1"/>
</dbReference>
<evidence type="ECO:0000313" key="6">
    <source>
        <dbReference type="Proteomes" id="UP000321085"/>
    </source>
</evidence>
<dbReference type="Gene3D" id="3.30.390.50">
    <property type="entry name" value="CO dehydrogenase flavoprotein, C-terminal domain"/>
    <property type="match status" value="1"/>
</dbReference>
<dbReference type="InterPro" id="IPR016166">
    <property type="entry name" value="FAD-bd_PCMH"/>
</dbReference>
<dbReference type="Pfam" id="PF03450">
    <property type="entry name" value="CO_deh_flav_C"/>
    <property type="match status" value="1"/>
</dbReference>
<dbReference type="PANTHER" id="PTHR42659:SF2">
    <property type="entry name" value="XANTHINE DEHYDROGENASE SUBUNIT C-RELATED"/>
    <property type="match status" value="1"/>
</dbReference>
<reference evidence="5 6" key="1">
    <citation type="submission" date="2019-07" db="EMBL/GenBank/DDBJ databases">
        <title>Whole genome shotgun sequence of Microvirga aerophila NBRC 106136.</title>
        <authorList>
            <person name="Hosoyama A."/>
            <person name="Uohara A."/>
            <person name="Ohji S."/>
            <person name="Ichikawa N."/>
        </authorList>
    </citation>
    <scope>NUCLEOTIDE SEQUENCE [LARGE SCALE GENOMIC DNA]</scope>
    <source>
        <strain evidence="5 6">NBRC 106136</strain>
    </source>
</reference>
<keyword evidence="3" id="KW-0560">Oxidoreductase</keyword>
<dbReference type="AlphaFoldDB" id="A0A512BSI5"/>
<dbReference type="PANTHER" id="PTHR42659">
    <property type="entry name" value="XANTHINE DEHYDROGENASE SUBUNIT C-RELATED"/>
    <property type="match status" value="1"/>
</dbReference>
<dbReference type="Proteomes" id="UP000321085">
    <property type="component" value="Unassembled WGS sequence"/>
</dbReference>
<dbReference type="Gene3D" id="3.30.43.10">
    <property type="entry name" value="Uridine Diphospho-n-acetylenolpyruvylglucosamine Reductase, domain 2"/>
    <property type="match status" value="1"/>
</dbReference>